<dbReference type="GO" id="GO:0000287">
    <property type="term" value="F:magnesium ion binding"/>
    <property type="evidence" value="ECO:0007669"/>
    <property type="project" value="TreeGrafter"/>
</dbReference>
<evidence type="ECO:0000256" key="1">
    <source>
        <dbReference type="ARBA" id="ARBA00006333"/>
    </source>
</evidence>
<accession>A0A5M9MJR2</accession>
<proteinExistence type="inferred from homology"/>
<reference evidence="2 3" key="1">
    <citation type="submission" date="2019-08" db="EMBL/GenBank/DDBJ databases">
        <title>The genome sequence of a newly discovered highly antifungal drug resistant Aspergillus species, Aspergillus tanneri NIH 1004.</title>
        <authorList>
            <person name="Mounaud S."/>
            <person name="Singh I."/>
            <person name="Joardar V."/>
            <person name="Pakala S."/>
            <person name="Pakala S."/>
            <person name="Venepally P."/>
            <person name="Chung J.K."/>
            <person name="Losada L."/>
            <person name="Nierman W.C."/>
        </authorList>
    </citation>
    <scope>NUCLEOTIDE SEQUENCE [LARGE SCALE GENOMIC DNA]</scope>
    <source>
        <strain evidence="2 3">NIH1004</strain>
    </source>
</reference>
<protein>
    <recommendedName>
        <fullName evidence="4">Squalene cyclase C-terminal domain-containing protein</fullName>
    </recommendedName>
</protein>
<dbReference type="VEuPathDB" id="FungiDB:EYZ11_013003"/>
<dbReference type="EMBL" id="QUQM01000006">
    <property type="protein sequence ID" value="KAA8645203.1"/>
    <property type="molecule type" value="Genomic_DNA"/>
</dbReference>
<dbReference type="SUPFAM" id="SSF48239">
    <property type="entry name" value="Terpenoid cyclases/Protein prenyltransferases"/>
    <property type="match status" value="1"/>
</dbReference>
<gene>
    <name evidence="2" type="ORF">ATNIH1004_009420</name>
</gene>
<name>A0A5M9MJR2_9EURO</name>
<organism evidence="2 3">
    <name type="scientific">Aspergillus tanneri</name>
    <dbReference type="NCBI Taxonomy" id="1220188"/>
    <lineage>
        <taxon>Eukaryota</taxon>
        <taxon>Fungi</taxon>
        <taxon>Dikarya</taxon>
        <taxon>Ascomycota</taxon>
        <taxon>Pezizomycotina</taxon>
        <taxon>Eurotiomycetes</taxon>
        <taxon>Eurotiomycetidae</taxon>
        <taxon>Eurotiales</taxon>
        <taxon>Aspergillaceae</taxon>
        <taxon>Aspergillus</taxon>
        <taxon>Aspergillus subgen. Circumdati</taxon>
    </lineage>
</organism>
<dbReference type="Gene3D" id="1.50.10.160">
    <property type="match status" value="1"/>
</dbReference>
<dbReference type="OrthoDB" id="2343925at2759"/>
<dbReference type="GeneID" id="54332122"/>
<dbReference type="GO" id="GO:0010333">
    <property type="term" value="F:terpene synthase activity"/>
    <property type="evidence" value="ECO:0007669"/>
    <property type="project" value="InterPro"/>
</dbReference>
<evidence type="ECO:0008006" key="4">
    <source>
        <dbReference type="Google" id="ProtNLM"/>
    </source>
</evidence>
<dbReference type="InterPro" id="IPR050148">
    <property type="entry name" value="Terpene_synthase-like"/>
</dbReference>
<dbReference type="PANTHER" id="PTHR31739:SF25">
    <property type="entry name" value="(E,E)-GERANYLLINALOOL SYNTHASE"/>
    <property type="match status" value="1"/>
</dbReference>
<dbReference type="Proteomes" id="UP000324241">
    <property type="component" value="Unassembled WGS sequence"/>
</dbReference>
<dbReference type="RefSeq" id="XP_033424564.1">
    <property type="nucleotide sequence ID" value="XM_033574012.1"/>
</dbReference>
<dbReference type="AlphaFoldDB" id="A0A5M9MJR2"/>
<evidence type="ECO:0000313" key="3">
    <source>
        <dbReference type="Proteomes" id="UP000324241"/>
    </source>
</evidence>
<evidence type="ECO:0000313" key="2">
    <source>
        <dbReference type="EMBL" id="KAA8645203.1"/>
    </source>
</evidence>
<dbReference type="GO" id="GO:0016102">
    <property type="term" value="P:diterpenoid biosynthetic process"/>
    <property type="evidence" value="ECO:0007669"/>
    <property type="project" value="TreeGrafter"/>
</dbReference>
<comment type="similarity">
    <text evidence="1">Belongs to the terpene synthase family.</text>
</comment>
<dbReference type="InterPro" id="IPR008930">
    <property type="entry name" value="Terpenoid_cyclase/PrenylTrfase"/>
</dbReference>
<dbReference type="Gene3D" id="1.50.10.20">
    <property type="match status" value="1"/>
</dbReference>
<comment type="caution">
    <text evidence="2">The sequence shown here is derived from an EMBL/GenBank/DDBJ whole genome shotgun (WGS) entry which is preliminary data.</text>
</comment>
<dbReference type="PANTHER" id="PTHR31739">
    <property type="entry name" value="ENT-COPALYL DIPHOSPHATE SYNTHASE, CHLOROPLASTIC"/>
    <property type="match status" value="1"/>
</dbReference>
<sequence>MSSPILVQLARSLVHKLASELKPEYGMSSMAVSIYDTAWVAMIEKNTENGPQWLFPECFEYLLHHQNQDGGWDPLEQSTRAAKYPDNIWVQDCIIHSLAAFLALCRHFRRNLHCVASEIPDDALSRLFRAKAFLDSMLQRWQPDEGIHFSCELNVPVLLNLLQKEGVNFEFPAKDILLNLYCKSSNVDISWLYNGPCQVPLFSLEGFLENLDFSQLECLVTTAGVTGSPASAAAYLIHCPVWSDKCEAYLRHIILHGQGQSCGAVCGVFPLEVFEPCSVLSALLENGFTIDNIGREQVNSILEGVYSSMQDGVTGATHAFFPDAFDTSRALTILNMHGYQASPAKMLKKFEVDDSVQTFDERLPTRVTSISVNCNVLNSILRSPHPSMFTSQITKIVRFICGRWDPEGHFVDHWNISEYYGLMHTAQSLVPMMVLWDKGGLPSLPEDIAGSMVTTCLQGVLERILTRQNPDGSWGQIRSREETAYAVIGLANLGSHAAIVSDFSRVELAIARGKQFLLENWQLGDNPDRIWTGKVLHGISYVQDAYVLAALKVSRANLAGTRGFN</sequence>